<dbReference type="EMBL" id="KZ150078">
    <property type="protein sequence ID" value="PZC73919.1"/>
    <property type="molecule type" value="Genomic_DNA"/>
</dbReference>
<dbReference type="Proteomes" id="UP000249218">
    <property type="component" value="Unassembled WGS sequence"/>
</dbReference>
<reference evidence="3 4" key="1">
    <citation type="journal article" date="2017" name="BMC Biol.">
        <title>Genomic innovations, transcriptional plasticity and gene loss underlying the evolution and divergence of two highly polyphagous and invasive Helicoverpa pest species.</title>
        <authorList>
            <person name="Pearce S.L."/>
            <person name="Clarke D.F."/>
            <person name="East P.D."/>
            <person name="Elfekih S."/>
            <person name="Gordon K.H."/>
            <person name="Jermiin L.S."/>
            <person name="McGaughran A."/>
            <person name="Oakeshott J.G."/>
            <person name="Papanikolaou A."/>
            <person name="Perera O.P."/>
            <person name="Rane R.V."/>
            <person name="Richards S."/>
            <person name="Tay W.T."/>
            <person name="Walsh T.K."/>
            <person name="Anderson A."/>
            <person name="Anderson C.J."/>
            <person name="Asgari S."/>
            <person name="Board P.G."/>
            <person name="Bretschneider A."/>
            <person name="Campbell P.M."/>
            <person name="Chertemps T."/>
            <person name="Christeller J.T."/>
            <person name="Coppin C.W."/>
            <person name="Downes S.J."/>
            <person name="Duan G."/>
            <person name="Farnsworth C.A."/>
            <person name="Good R.T."/>
            <person name="Han L.B."/>
            <person name="Han Y.C."/>
            <person name="Hatje K."/>
            <person name="Horne I."/>
            <person name="Huang Y.P."/>
            <person name="Hughes D.S."/>
            <person name="Jacquin-Joly E."/>
            <person name="James W."/>
            <person name="Jhangiani S."/>
            <person name="Kollmar M."/>
            <person name="Kuwar S.S."/>
            <person name="Li S."/>
            <person name="Liu N.Y."/>
            <person name="Maibeche M.T."/>
            <person name="Miller J.R."/>
            <person name="Montagne N."/>
            <person name="Perry T."/>
            <person name="Qu J."/>
            <person name="Song S.V."/>
            <person name="Sutton G.G."/>
            <person name="Vogel H."/>
            <person name="Walenz B.P."/>
            <person name="Xu W."/>
            <person name="Zhang H.J."/>
            <person name="Zou Z."/>
            <person name="Batterham P."/>
            <person name="Edwards O.R."/>
            <person name="Feyereisen R."/>
            <person name="Gibbs R.A."/>
            <person name="Heckel D.G."/>
            <person name="McGrath A."/>
            <person name="Robin C."/>
            <person name="Scherer S.E."/>
            <person name="Worley K.C."/>
            <person name="Wu Y.D."/>
        </authorList>
    </citation>
    <scope>NUCLEOTIDE SEQUENCE [LARGE SCALE GENOMIC DNA]</scope>
    <source>
        <strain evidence="3">Harm_GR_Male_#8</strain>
        <tissue evidence="3">Whole organism</tissue>
    </source>
</reference>
<dbReference type="Pfam" id="PF10545">
    <property type="entry name" value="MADF_DNA_bdg"/>
    <property type="match status" value="1"/>
</dbReference>
<keyword evidence="4" id="KW-1185">Reference proteome</keyword>
<organism evidence="3 4">
    <name type="scientific">Helicoverpa armigera</name>
    <name type="common">Cotton bollworm</name>
    <name type="synonym">Heliothis armigera</name>
    <dbReference type="NCBI Taxonomy" id="29058"/>
    <lineage>
        <taxon>Eukaryota</taxon>
        <taxon>Metazoa</taxon>
        <taxon>Ecdysozoa</taxon>
        <taxon>Arthropoda</taxon>
        <taxon>Hexapoda</taxon>
        <taxon>Insecta</taxon>
        <taxon>Pterygota</taxon>
        <taxon>Neoptera</taxon>
        <taxon>Endopterygota</taxon>
        <taxon>Lepidoptera</taxon>
        <taxon>Glossata</taxon>
        <taxon>Ditrysia</taxon>
        <taxon>Noctuoidea</taxon>
        <taxon>Noctuidae</taxon>
        <taxon>Heliothinae</taxon>
        <taxon>Helicoverpa</taxon>
    </lineage>
</organism>
<dbReference type="PANTHER" id="PTHR21505:SF12">
    <property type="entry name" value="MADF DOMAIN-CONTAINING PROTEIN-RELATED"/>
    <property type="match status" value="1"/>
</dbReference>
<evidence type="ECO:0000313" key="3">
    <source>
        <dbReference type="EMBL" id="PZC73919.1"/>
    </source>
</evidence>
<dbReference type="PANTHER" id="PTHR21505">
    <property type="entry name" value="MADF DOMAIN-CONTAINING PROTEIN-RELATED"/>
    <property type="match status" value="1"/>
</dbReference>
<dbReference type="PROSITE" id="PS51029">
    <property type="entry name" value="MADF"/>
    <property type="match status" value="1"/>
</dbReference>
<evidence type="ECO:0000313" key="4">
    <source>
        <dbReference type="Proteomes" id="UP000249218"/>
    </source>
</evidence>
<proteinExistence type="predicted"/>
<dbReference type="AlphaFoldDB" id="A0A2W1BFN5"/>
<dbReference type="SMART" id="SM00595">
    <property type="entry name" value="MADF"/>
    <property type="match status" value="1"/>
</dbReference>
<dbReference type="InterPro" id="IPR006578">
    <property type="entry name" value="MADF-dom"/>
</dbReference>
<protein>
    <recommendedName>
        <fullName evidence="2">MADF domain-containing protein</fullName>
    </recommendedName>
</protein>
<evidence type="ECO:0000259" key="2">
    <source>
        <dbReference type="PROSITE" id="PS51029"/>
    </source>
</evidence>
<evidence type="ECO:0000256" key="1">
    <source>
        <dbReference type="SAM" id="MobiDB-lite"/>
    </source>
</evidence>
<feature type="domain" description="MADF" evidence="2">
    <location>
        <begin position="86"/>
        <end position="184"/>
    </location>
</feature>
<feature type="region of interest" description="Disordered" evidence="1">
    <location>
        <begin position="16"/>
        <end position="43"/>
    </location>
</feature>
<sequence>MYWAIRLGFCSRREDKAARRASVTRPRHRRASRRGPTASVRRAHAERAHAAARAHRPADTMRETGLTAHQLTQNHILRIDEAKTMELVELYKEEECLWNSTLDDYPNKAKRAKAASKIAQILNIPNFEGRHVMMKFKNLRNSYSQELKKIKQSIDELGPDSPDVYRPKVQWFGLMDSFIRPHLQAARLPTMLQCKRAREKEMESKVKLEIFQIEEDESWVGQQLDQVEANYSQSEYMSEGEDHSSQGRAKRPRRSKSPADSCNQNQIFLPMQATPGSAGRSDDTFDNFGRYIASLLRGLPAQEALRVQPKIVSMVVSLAVQRPRDALGKDDTSDSG</sequence>
<name>A0A2W1BFN5_HELAM</name>
<feature type="region of interest" description="Disordered" evidence="1">
    <location>
        <begin position="234"/>
        <end position="263"/>
    </location>
</feature>
<accession>A0A2W1BFN5</accession>
<dbReference type="OrthoDB" id="6577442at2759"/>
<gene>
    <name evidence="3" type="primary">HaOG208660</name>
    <name evidence="3" type="ORF">B5X24_HaOG208660</name>
</gene>